<keyword evidence="3" id="KW-1185">Reference proteome</keyword>
<comment type="caution">
    <text evidence="2">The sequence shown here is derived from an EMBL/GenBank/DDBJ whole genome shotgun (WGS) entry which is preliminary data.</text>
</comment>
<dbReference type="PANTHER" id="PTHR42923:SF3">
    <property type="entry name" value="PROTOPORPHYRINOGEN OXIDASE"/>
    <property type="match status" value="1"/>
</dbReference>
<evidence type="ECO:0000313" key="2">
    <source>
        <dbReference type="EMBL" id="TXN29391.1"/>
    </source>
</evidence>
<dbReference type="Proteomes" id="UP000321379">
    <property type="component" value="Unassembled WGS sequence"/>
</dbReference>
<sequence>MPDVVVVGAGIAGLVAARDLAAGGLSVTLLEATDRLGGKVARHTVGGLELDAGAESFATRRGTVTALAAELGLEPAIVQPNPAGAWLQPLAGPALPLPKTALLGIPGTPLAADVIAVVGMRAALRAQLDELMPSAVGAKERTLGGLVRRRMGDGVVDRLVAPVVIGIHSRHPDELDVDVVAPGLRGALRGAGSLAHAVLRLRDAAPAGTAVSGFEGGIAELVEALAADLRRLGVVIRTGAVVSSVDARGVTLAARADAADADDGERIDARRVVLAAPLGAATAPSILLTTLVLESAALDAAPRGTGVLVAPGAPGIRAKALTHGTAKWSWLAALAGEHRHVVRLSYDARLVDGLAADALERQAVADASALLDVRIPAGSVVGFSAVGWPAVPPAPRPIEGVTVVGEGVAGTGLAAVIAHARAQAEHLLQGMEP</sequence>
<dbReference type="PANTHER" id="PTHR42923">
    <property type="entry name" value="PROTOPORPHYRINOGEN OXIDASE"/>
    <property type="match status" value="1"/>
</dbReference>
<dbReference type="InterPro" id="IPR036188">
    <property type="entry name" value="FAD/NAD-bd_sf"/>
</dbReference>
<dbReference type="SUPFAM" id="SSF51905">
    <property type="entry name" value="FAD/NAD(P)-binding domain"/>
    <property type="match status" value="1"/>
</dbReference>
<dbReference type="GO" id="GO:0016491">
    <property type="term" value="F:oxidoreductase activity"/>
    <property type="evidence" value="ECO:0007669"/>
    <property type="project" value="InterPro"/>
</dbReference>
<gene>
    <name evidence="2" type="ORF">FVP33_14560</name>
</gene>
<name>A0A5C8UNA4_9MICO</name>
<feature type="domain" description="Amine oxidase" evidence="1">
    <location>
        <begin position="11"/>
        <end position="290"/>
    </location>
</feature>
<organism evidence="2 3">
    <name type="scientific">Lacisediminihabitans profunda</name>
    <dbReference type="NCBI Taxonomy" id="2594790"/>
    <lineage>
        <taxon>Bacteria</taxon>
        <taxon>Bacillati</taxon>
        <taxon>Actinomycetota</taxon>
        <taxon>Actinomycetes</taxon>
        <taxon>Micrococcales</taxon>
        <taxon>Microbacteriaceae</taxon>
        <taxon>Lacisediminihabitans</taxon>
    </lineage>
</organism>
<dbReference type="EMBL" id="VRMG01000009">
    <property type="protein sequence ID" value="TXN29391.1"/>
    <property type="molecule type" value="Genomic_DNA"/>
</dbReference>
<dbReference type="Pfam" id="PF01593">
    <property type="entry name" value="Amino_oxidase"/>
    <property type="match status" value="1"/>
</dbReference>
<dbReference type="Gene3D" id="3.90.660.20">
    <property type="entry name" value="Protoporphyrinogen oxidase, mitochondrial, domain 2"/>
    <property type="match status" value="1"/>
</dbReference>
<dbReference type="InterPro" id="IPR050464">
    <property type="entry name" value="Zeta_carotene_desat/Oxidored"/>
</dbReference>
<dbReference type="Gene3D" id="3.50.50.60">
    <property type="entry name" value="FAD/NAD(P)-binding domain"/>
    <property type="match status" value="1"/>
</dbReference>
<accession>A0A5C8UNA4</accession>
<dbReference type="RefSeq" id="WP_147784408.1">
    <property type="nucleotide sequence ID" value="NZ_VRMG01000009.1"/>
</dbReference>
<proteinExistence type="predicted"/>
<reference evidence="2 3" key="1">
    <citation type="submission" date="2019-08" db="EMBL/GenBank/DDBJ databases">
        <title>Bacterial whole genome sequence for Glaciihabitans sp. CHu50b-6-2.</title>
        <authorList>
            <person name="Jin L."/>
        </authorList>
    </citation>
    <scope>NUCLEOTIDE SEQUENCE [LARGE SCALE GENOMIC DNA]</scope>
    <source>
        <strain evidence="2 3">CHu50b-6-2</strain>
    </source>
</reference>
<dbReference type="PRINTS" id="PR00411">
    <property type="entry name" value="PNDRDTASEI"/>
</dbReference>
<protein>
    <submittedName>
        <fullName evidence="2">FAD-dependent oxidoreductase</fullName>
    </submittedName>
</protein>
<dbReference type="AlphaFoldDB" id="A0A5C8UNA4"/>
<dbReference type="Gene3D" id="1.10.3110.10">
    <property type="entry name" value="protoporphyrinogen ix oxidase, domain 3"/>
    <property type="match status" value="1"/>
</dbReference>
<evidence type="ECO:0000259" key="1">
    <source>
        <dbReference type="Pfam" id="PF01593"/>
    </source>
</evidence>
<evidence type="ECO:0000313" key="3">
    <source>
        <dbReference type="Proteomes" id="UP000321379"/>
    </source>
</evidence>
<dbReference type="InterPro" id="IPR002937">
    <property type="entry name" value="Amino_oxidase"/>
</dbReference>